<dbReference type="Proteomes" id="UP000002425">
    <property type="component" value="Chromosome"/>
</dbReference>
<accession>Q1QD50</accession>
<dbReference type="Gene3D" id="3.40.50.2000">
    <property type="entry name" value="Glycogen Phosphorylase B"/>
    <property type="match status" value="1"/>
</dbReference>
<evidence type="ECO:0008006" key="3">
    <source>
        <dbReference type="Google" id="ProtNLM"/>
    </source>
</evidence>
<dbReference type="RefSeq" id="WP_011512971.1">
    <property type="nucleotide sequence ID" value="NC_007969.1"/>
</dbReference>
<protein>
    <recommendedName>
        <fullName evidence="3">Glycosyl transferase family 1 domain-containing protein</fullName>
    </recommendedName>
</protein>
<evidence type="ECO:0000313" key="1">
    <source>
        <dbReference type="EMBL" id="ABE74403.1"/>
    </source>
</evidence>
<dbReference type="KEGG" id="pcr:Pcryo_0620"/>
<name>Q1QD50_PSYCK</name>
<proteinExistence type="predicted"/>
<sequence>MKKIFIGPCEIAGYYSNLMKGFSNIGLDAKFHTYQNHPFGYGGESKPTILLAIIKFLSTKQQECNLLTIKIPIFIVSELTKFLFFIDVIRKYDVLIFGFGQTLTRFTRFELFIYKVFDKKIIFNIMHGSESRPPYIDGTHQSKDGTLVPTSKAYRAITRKIKKNNRNISDYADVIVGAPYSTSQFIRKKYINHFSIGLPIYNKALFIDTFEKKYSIEDRSNKKVRILHSPSHPAVKGTSLIIDAINNLKDKGYNIDFILLQNKPNSEVIEEIKKCDFIVDQLYSDTPLATFATEAAWFGKPAIVGGYGLESLKNYVKEDMWPPSKICYPDDIEKNIEELIVDTEQRKILGEKAKIFVREKWSINEVALKYKKIIEGNIPSEWMIDPKEIIYLEGVGQSSELTKRIVNRMIVNYGIDSLQLKDRSDLEHAFIEFISKD</sequence>
<reference evidence="1" key="1">
    <citation type="submission" date="2006-03" db="EMBL/GenBank/DDBJ databases">
        <title>Complete sequence of chromosome of Psychrobacter cryohalolentis K5.</title>
        <authorList>
            <consortium name="US DOE Joint Genome Institute"/>
            <person name="Copeland A."/>
            <person name="Lucas S."/>
            <person name="Lapidus A."/>
            <person name="Barry K."/>
            <person name="Detter J.C."/>
            <person name="Glavina del Rio T."/>
            <person name="Hammon N."/>
            <person name="Israni S."/>
            <person name="Dalin E."/>
            <person name="Tice H."/>
            <person name="Pitluck S."/>
            <person name="Brettin T."/>
            <person name="Bruce D."/>
            <person name="Han C."/>
            <person name="Tapia R."/>
            <person name="Sims D.R."/>
            <person name="Gilna P."/>
            <person name="Schmutz J."/>
            <person name="Larimer F."/>
            <person name="Land M."/>
            <person name="Hauser L."/>
            <person name="Kyrpides N."/>
            <person name="Kim E."/>
            <person name="Richardson P."/>
        </authorList>
    </citation>
    <scope>NUCLEOTIDE SEQUENCE</scope>
    <source>
        <strain evidence="1">K5</strain>
    </source>
</reference>
<dbReference type="SUPFAM" id="SSF53756">
    <property type="entry name" value="UDP-Glycosyltransferase/glycogen phosphorylase"/>
    <property type="match status" value="1"/>
</dbReference>
<dbReference type="HOGENOM" id="CLU_632614_0_0_6"/>
<keyword evidence="2" id="KW-1185">Reference proteome</keyword>
<evidence type="ECO:0000313" key="2">
    <source>
        <dbReference type="Proteomes" id="UP000002425"/>
    </source>
</evidence>
<dbReference type="AlphaFoldDB" id="Q1QD50"/>
<dbReference type="STRING" id="335284.Pcryo_0620"/>
<dbReference type="eggNOG" id="COG0438">
    <property type="taxonomic scope" value="Bacteria"/>
</dbReference>
<organism evidence="1 2">
    <name type="scientific">Psychrobacter cryohalolentis (strain ATCC BAA-1226 / DSM 17306 / VKM B-2378 / K5)</name>
    <dbReference type="NCBI Taxonomy" id="335284"/>
    <lineage>
        <taxon>Bacteria</taxon>
        <taxon>Pseudomonadati</taxon>
        <taxon>Pseudomonadota</taxon>
        <taxon>Gammaproteobacteria</taxon>
        <taxon>Moraxellales</taxon>
        <taxon>Moraxellaceae</taxon>
        <taxon>Psychrobacter</taxon>
    </lineage>
</organism>
<gene>
    <name evidence="1" type="ordered locus">Pcryo_0620</name>
</gene>
<dbReference type="EMBL" id="CP000323">
    <property type="protein sequence ID" value="ABE74403.1"/>
    <property type="molecule type" value="Genomic_DNA"/>
</dbReference>